<dbReference type="EC" id="5.4.2.11" evidence="4 8"/>
<accession>A0A0S1SLI6</accession>
<dbReference type="EMBL" id="CP013065">
    <property type="protein sequence ID" value="ALM13513.1"/>
    <property type="molecule type" value="Genomic_DNA"/>
</dbReference>
<dbReference type="GO" id="GO:0006094">
    <property type="term" value="P:gluconeogenesis"/>
    <property type="evidence" value="ECO:0007669"/>
    <property type="project" value="UniProtKB-UniRule"/>
</dbReference>
<dbReference type="Proteomes" id="UP000069135">
    <property type="component" value="Chromosome"/>
</dbReference>
<dbReference type="GO" id="GO:0004619">
    <property type="term" value="F:phosphoglycerate mutase activity"/>
    <property type="evidence" value="ECO:0007669"/>
    <property type="project" value="UniProtKB-UniRule"/>
</dbReference>
<comment type="caution">
    <text evidence="4">Lacks conserved residue(s) required for the propagation of feature annotation.</text>
</comment>
<evidence type="ECO:0000256" key="1">
    <source>
        <dbReference type="ARBA" id="ARBA00006717"/>
    </source>
</evidence>
<feature type="binding site" evidence="4 6">
    <location>
        <begin position="156"/>
        <end position="157"/>
    </location>
    <ligand>
        <name>substrate</name>
    </ligand>
</feature>
<feature type="binding site" evidence="4 6">
    <location>
        <begin position="85"/>
        <end position="88"/>
    </location>
    <ligand>
        <name>substrate</name>
    </ligand>
</feature>
<comment type="function">
    <text evidence="4 8">Catalyzes the interconversion of 2-phosphoglycerate and 3-phosphoglycerate.</text>
</comment>
<evidence type="ECO:0000256" key="8">
    <source>
        <dbReference type="RuleBase" id="RU004512"/>
    </source>
</evidence>
<dbReference type="SMART" id="SM00855">
    <property type="entry name" value="PGAM"/>
    <property type="match status" value="1"/>
</dbReference>
<feature type="binding site" evidence="4 6">
    <location>
        <begin position="8"/>
        <end position="15"/>
    </location>
    <ligand>
        <name>substrate</name>
    </ligand>
</feature>
<keyword evidence="3 4" id="KW-0413">Isomerase</keyword>
<accession>A0A0S1SVT5</accession>
<dbReference type="InterPro" id="IPR005952">
    <property type="entry name" value="Phosphogly_mut1"/>
</dbReference>
<feature type="binding site" evidence="4 6">
    <location>
        <position position="96"/>
    </location>
    <ligand>
        <name>substrate</name>
    </ligand>
</feature>
<gene>
    <name evidence="4" type="primary">gpmA</name>
    <name evidence="9" type="ORF">PeribacterD1_0844</name>
</gene>
<organism evidence="9 10">
    <name type="scientific">Candidatus Peribacter riflensis</name>
    <dbReference type="NCBI Taxonomy" id="1735162"/>
    <lineage>
        <taxon>Bacteria</taxon>
        <taxon>Candidatus Peregrinibacteriota</taxon>
        <taxon>Candidatus Peribacteria</taxon>
        <taxon>Candidatus Peribacterales</taxon>
        <taxon>Candidatus Peribacteraceae</taxon>
        <taxon>Candidatus Peribacter</taxon>
    </lineage>
</organism>
<reference evidence="10" key="1">
    <citation type="submission" date="2015-10" db="EMBL/GenBank/DDBJ databases">
        <title>Analysis of five complete genome sequences for members of the class Peribacteria in the recently recognized Peregrinibacteria bacterial phylum.</title>
        <authorList>
            <person name="Anantharaman K."/>
            <person name="Brown C.T."/>
            <person name="Burstein D."/>
            <person name="Castelle C.J."/>
            <person name="Probst A.J."/>
            <person name="Thomas B.C."/>
            <person name="Williams K.H."/>
            <person name="Banfield J.F."/>
        </authorList>
    </citation>
    <scope>NUCLEOTIDE SEQUENCE [LARGE SCALE GENOMIC DNA]</scope>
</reference>
<evidence type="ECO:0000256" key="3">
    <source>
        <dbReference type="ARBA" id="ARBA00023235"/>
    </source>
</evidence>
<feature type="site" description="Transition state stabilizer" evidence="4 7">
    <location>
        <position position="155"/>
    </location>
</feature>
<protein>
    <recommendedName>
        <fullName evidence="4 8">2,3-bisphosphoglycerate-dependent phosphoglycerate mutase</fullName>
        <shortName evidence="4">BPG-dependent PGAM</shortName>
        <shortName evidence="4">PGAM</shortName>
        <shortName evidence="4">Phosphoglyceromutase</shortName>
        <shortName evidence="4">dPGM</shortName>
        <ecNumber evidence="4 8">5.4.2.11</ecNumber>
    </recommendedName>
</protein>
<dbReference type="HAMAP" id="MF_01039">
    <property type="entry name" value="PGAM_GpmA"/>
    <property type="match status" value="1"/>
</dbReference>
<dbReference type="Gene3D" id="3.40.50.1240">
    <property type="entry name" value="Phosphoglycerate mutase-like"/>
    <property type="match status" value="1"/>
</dbReference>
<accession>A0A0S1SNM9</accession>
<dbReference type="InterPro" id="IPR013078">
    <property type="entry name" value="His_Pase_superF_clade-1"/>
</dbReference>
<comment type="pathway">
    <text evidence="4 8">Carbohydrate degradation; glycolysis; pyruvate from D-glyceraldehyde 3-phosphate: step 3/5.</text>
</comment>
<feature type="active site" description="Proton donor/acceptor" evidence="4 5">
    <location>
        <position position="85"/>
    </location>
</feature>
<evidence type="ECO:0000256" key="6">
    <source>
        <dbReference type="PIRSR" id="PIRSR613078-2"/>
    </source>
</evidence>
<keyword evidence="2 4" id="KW-0324">Glycolysis</keyword>
<sequence>MGVLILIRHGQSQWNLENRFAGWTDIPLTDRGREDAGKAAAALASHRFNRAFTSKLNRASETLSIILQALKQTGIPIEADAALNERHYGDLQGLNKAETAEKFGKEQVQLWRRSYATRPPNGESMEDCEKRTLPYYLTKIFPHVVRGETVLVAAHGNSLRPIIKYLDTLEPEAAATLEIGLCTPYVYTFEGEKLLKKEIVSVPGIVTQGASITEKSVKEGRV</sequence>
<dbReference type="CDD" id="cd07067">
    <property type="entry name" value="HP_PGM_like"/>
    <property type="match status" value="1"/>
</dbReference>
<dbReference type="STRING" id="1735162.PeribacterB2_0846"/>
<accession>A0A0S1SIU8</accession>
<dbReference type="KEGG" id="prf:PeribacterA2_0844"/>
<dbReference type="Pfam" id="PF00300">
    <property type="entry name" value="His_Phos_1"/>
    <property type="match status" value="1"/>
</dbReference>
<name>A0A0S1SIU8_9BACT</name>
<comment type="similarity">
    <text evidence="1 4">Belongs to the phosphoglycerate mutase family. BPG-dependent PGAM subfamily.</text>
</comment>
<dbReference type="NCBIfam" id="TIGR01258">
    <property type="entry name" value="pgm_1"/>
    <property type="match status" value="1"/>
</dbReference>
<feature type="binding site" evidence="4 6">
    <location>
        <begin position="112"/>
        <end position="113"/>
    </location>
    <ligand>
        <name>substrate</name>
    </ligand>
</feature>
<proteinExistence type="inferred from homology"/>
<dbReference type="PIRSF" id="PIRSF000709">
    <property type="entry name" value="6PFK_2-Ptase"/>
    <property type="match status" value="1"/>
</dbReference>
<evidence type="ECO:0000256" key="2">
    <source>
        <dbReference type="ARBA" id="ARBA00023152"/>
    </source>
</evidence>
<evidence type="ECO:0000313" key="9">
    <source>
        <dbReference type="EMBL" id="ALM13513.1"/>
    </source>
</evidence>
<dbReference type="PATRIC" id="fig|1735161.3.peg.824"/>
<reference evidence="9 10" key="2">
    <citation type="journal article" date="2016" name="PeerJ">
        <title>Analysis of five complete genome sequences for members of the class Peribacteria in the recently recognized Peregrinibacteria bacterial phylum.</title>
        <authorList>
            <person name="Anantharaman K."/>
            <person name="Brown C.T."/>
            <person name="Burstein D."/>
            <person name="Castelle C.J."/>
            <person name="Probst A.J."/>
            <person name="Thomas B.C."/>
            <person name="Williams K.H."/>
            <person name="Banfield J.F."/>
        </authorList>
    </citation>
    <scope>NUCLEOTIDE SEQUENCE [LARGE SCALE GENOMIC DNA]</scope>
    <source>
        <strain evidence="9">RIFOXYD1_FULL_PER-ii_59_16</strain>
    </source>
</reference>
<keyword evidence="4" id="KW-0312">Gluconeogenesis</keyword>
<dbReference type="InterPro" id="IPR029033">
    <property type="entry name" value="His_PPase_superfam"/>
</dbReference>
<evidence type="ECO:0000256" key="7">
    <source>
        <dbReference type="PIRSR" id="PIRSR613078-3"/>
    </source>
</evidence>
<dbReference type="AlphaFoldDB" id="A0A0S1SIU8"/>
<evidence type="ECO:0000256" key="5">
    <source>
        <dbReference type="PIRSR" id="PIRSR613078-1"/>
    </source>
</evidence>
<dbReference type="PROSITE" id="PS00175">
    <property type="entry name" value="PG_MUTASE"/>
    <property type="match status" value="1"/>
</dbReference>
<comment type="catalytic activity">
    <reaction evidence="4 8">
        <text>(2R)-2-phosphoglycerate = (2R)-3-phosphoglycerate</text>
        <dbReference type="Rhea" id="RHEA:15901"/>
        <dbReference type="ChEBI" id="CHEBI:58272"/>
        <dbReference type="ChEBI" id="CHEBI:58289"/>
        <dbReference type="EC" id="5.4.2.11"/>
    </reaction>
</comment>
<evidence type="ECO:0000313" key="10">
    <source>
        <dbReference type="Proteomes" id="UP000069135"/>
    </source>
</evidence>
<evidence type="ECO:0000256" key="4">
    <source>
        <dbReference type="HAMAP-Rule" id="MF_01039"/>
    </source>
</evidence>
<dbReference type="InterPro" id="IPR001345">
    <property type="entry name" value="PG/BPGM_mutase_AS"/>
</dbReference>
<dbReference type="GO" id="GO:0006096">
    <property type="term" value="P:glycolytic process"/>
    <property type="evidence" value="ECO:0007669"/>
    <property type="project" value="UniProtKB-UniRule"/>
</dbReference>
<feature type="binding site" evidence="4 6">
    <location>
        <position position="58"/>
    </location>
    <ligand>
        <name>substrate</name>
    </ligand>
</feature>
<dbReference type="UniPathway" id="UPA00109">
    <property type="reaction ID" value="UER00186"/>
</dbReference>
<feature type="active site" description="Tele-phosphohistidine intermediate" evidence="4 5">
    <location>
        <position position="9"/>
    </location>
</feature>
<accession>A0A0S1SSP7</accession>
<dbReference type="SUPFAM" id="SSF53254">
    <property type="entry name" value="Phosphoglycerate mutase-like"/>
    <property type="match status" value="1"/>
</dbReference>
<dbReference type="PANTHER" id="PTHR11931">
    <property type="entry name" value="PHOSPHOGLYCERATE MUTASE"/>
    <property type="match status" value="1"/>
</dbReference>